<comment type="caution">
    <text evidence="9">The sequence shown here is derived from an EMBL/GenBank/DDBJ whole genome shotgun (WGS) entry which is preliminary data.</text>
</comment>
<dbReference type="Pfam" id="PF07519">
    <property type="entry name" value="Tannase"/>
    <property type="match status" value="1"/>
</dbReference>
<evidence type="ECO:0000256" key="5">
    <source>
        <dbReference type="ARBA" id="ARBA00022801"/>
    </source>
</evidence>
<evidence type="ECO:0000256" key="6">
    <source>
        <dbReference type="ARBA" id="ARBA00022837"/>
    </source>
</evidence>
<evidence type="ECO:0000256" key="2">
    <source>
        <dbReference type="ARBA" id="ARBA00022487"/>
    </source>
</evidence>
<dbReference type="InterPro" id="IPR029058">
    <property type="entry name" value="AB_hydrolase_fold"/>
</dbReference>
<dbReference type="Proteomes" id="UP001140560">
    <property type="component" value="Unassembled WGS sequence"/>
</dbReference>
<dbReference type="OrthoDB" id="3039123at2759"/>
<dbReference type="EMBL" id="JAPEUY010000015">
    <property type="protein sequence ID" value="KAJ4365530.1"/>
    <property type="molecule type" value="Genomic_DNA"/>
</dbReference>
<proteinExistence type="inferred from homology"/>
<dbReference type="AlphaFoldDB" id="A0A9W8Y2H9"/>
<keyword evidence="10" id="KW-1185">Reference proteome</keyword>
<sequence length="582" mass="62031">MLAAGANAASLADVCTVSNVQAALPANGTLLGLNLLPSTVTASAVYNATIGGGIGATTTSSGTTYNYCNVTVSYTHTGKGDVIALKYGFPEPSTFTNRFYLAGGGGFTLSSSATGGLTYGAASGATGASYDAFSNAYDAKVLYGNGSINWDATYDFAYVALGELAKIGKPLTEAFYGLNGTKLYTYFEGCSDGGREAMSQVQRWGEEYDGVVAGAPAFRFAQQQVLHVYPAAVENINGYFPPPCALDKIVNATIAACDPLDGRTDGVISRSDLCKLNFNLSSLIGESYYCAAETSSSLGFGFSKRQAAGGAAGSQTSNKPEQNGTLTADDIAIAQAVYDGLHDSEGRRAYLSWQIGSGLDDADTTYNNNTASWELNIPSTGGEWVTKFVQLLDIDTLANLDGVTYDTLVDWMNTAMVRYLDSLQTTLPDLTPFQSSGAKLIHYHGESDPSVPAASSVHYWQSVRSIMYPDLSDDEAIEALSDWYQLYFIPGAAHCGVNSLQPGPYPQDNMATLIDWVENGIKPSRLNATVSSGDYSGEVQQLCQWPTRPLWSSNSSDFDCVNDEASIESWTYTFDAFKLPVY</sequence>
<reference evidence="9" key="1">
    <citation type="submission" date="2022-10" db="EMBL/GenBank/DDBJ databases">
        <title>Tapping the CABI collections for fungal endophytes: first genome assemblies for Collariella, Neodidymelliopsis, Ascochyta clinopodiicola, Didymella pomorum, Didymosphaeria variabile, Neocosmospora piperis and Neocucurbitaria cava.</title>
        <authorList>
            <person name="Hill R."/>
        </authorList>
    </citation>
    <scope>NUCLEOTIDE SEQUENCE</scope>
    <source>
        <strain evidence="9">IMI 356814</strain>
    </source>
</reference>
<dbReference type="PANTHER" id="PTHR33938">
    <property type="entry name" value="FERULOYL ESTERASE B-RELATED"/>
    <property type="match status" value="1"/>
</dbReference>
<keyword evidence="4" id="KW-0732">Signal</keyword>
<dbReference type="GO" id="GO:0046872">
    <property type="term" value="F:metal ion binding"/>
    <property type="evidence" value="ECO:0007669"/>
    <property type="project" value="UniProtKB-KW"/>
</dbReference>
<keyword evidence="3" id="KW-0479">Metal-binding</keyword>
<keyword evidence="5 8" id="KW-0378">Hydrolase</keyword>
<keyword evidence="7" id="KW-1015">Disulfide bond</keyword>
<dbReference type="InterPro" id="IPR011118">
    <property type="entry name" value="Tannase/feruloyl_esterase"/>
</dbReference>
<accession>A0A9W8Y2H9</accession>
<dbReference type="GO" id="GO:0030600">
    <property type="term" value="F:feruloyl esterase activity"/>
    <property type="evidence" value="ECO:0007669"/>
    <property type="project" value="UniProtKB-ARBA"/>
</dbReference>
<evidence type="ECO:0000256" key="4">
    <source>
        <dbReference type="ARBA" id="ARBA00022729"/>
    </source>
</evidence>
<keyword evidence="6" id="KW-0106">Calcium</keyword>
<evidence type="ECO:0000313" key="10">
    <source>
        <dbReference type="Proteomes" id="UP001140560"/>
    </source>
</evidence>
<comment type="similarity">
    <text evidence="1 8">Belongs to the tannase family.</text>
</comment>
<organism evidence="9 10">
    <name type="scientific">Neocucurbitaria cava</name>
    <dbReference type="NCBI Taxonomy" id="798079"/>
    <lineage>
        <taxon>Eukaryota</taxon>
        <taxon>Fungi</taxon>
        <taxon>Dikarya</taxon>
        <taxon>Ascomycota</taxon>
        <taxon>Pezizomycotina</taxon>
        <taxon>Dothideomycetes</taxon>
        <taxon>Pleosporomycetidae</taxon>
        <taxon>Pleosporales</taxon>
        <taxon>Pleosporineae</taxon>
        <taxon>Cucurbitariaceae</taxon>
        <taxon>Neocucurbitaria</taxon>
    </lineage>
</organism>
<keyword evidence="2" id="KW-0719">Serine esterase</keyword>
<evidence type="ECO:0000256" key="7">
    <source>
        <dbReference type="ARBA" id="ARBA00023157"/>
    </source>
</evidence>
<dbReference type="SUPFAM" id="SSF53474">
    <property type="entry name" value="alpha/beta-Hydrolases"/>
    <property type="match status" value="1"/>
</dbReference>
<name>A0A9W8Y2H9_9PLEO</name>
<evidence type="ECO:0000256" key="3">
    <source>
        <dbReference type="ARBA" id="ARBA00022723"/>
    </source>
</evidence>
<evidence type="ECO:0000256" key="1">
    <source>
        <dbReference type="ARBA" id="ARBA00006249"/>
    </source>
</evidence>
<dbReference type="EC" id="3.1.1.-" evidence="8"/>
<protein>
    <recommendedName>
        <fullName evidence="8">Carboxylic ester hydrolase</fullName>
        <ecNumber evidence="8">3.1.1.-</ecNumber>
    </recommendedName>
</protein>
<gene>
    <name evidence="9" type="ORF">N0V83_008149</name>
</gene>
<evidence type="ECO:0000313" key="9">
    <source>
        <dbReference type="EMBL" id="KAJ4365530.1"/>
    </source>
</evidence>
<evidence type="ECO:0000256" key="8">
    <source>
        <dbReference type="RuleBase" id="RU361238"/>
    </source>
</evidence>
<dbReference type="PANTHER" id="PTHR33938:SF7">
    <property type="entry name" value="CARBOXYLIC ESTER HYDROLASE"/>
    <property type="match status" value="1"/>
</dbReference>